<sequence>MPSLLILGATGYIGGSILRAIREAHPQIEITALVRSSTDIHAVKSLGVRVVHLNTSDLSQVSAACSSVDIVVNAADADNLPLTCSVLRGLRHRYAEGKSAKRKPILIHTSGTGVVADDAEGTFTDYAKKVWNDNVEEDIEAISPSQPHRNVDLEIFAADREGYVSTYIIAPSTIYGYGSGPVNKLSQQIPGLIRLAVERRQAVFVGKGTNVWNNVHIQDLGDLYLLVLKLALSGDGSGSPYSRFYWASAAEHAWGDVVKAMAPVLYKIRAVDAPDAFGVPLSEAPNQVFTANNSRTISERGFELGWKPSRPSVFDTLEHDVKTTLTRI</sequence>
<dbReference type="InterPro" id="IPR051783">
    <property type="entry name" value="NAD(P)-dependent_oxidoreduct"/>
</dbReference>
<dbReference type="AlphaFoldDB" id="A0A166IB07"/>
<feature type="domain" description="NAD(P)-binding" evidence="2">
    <location>
        <begin position="8"/>
        <end position="80"/>
    </location>
</feature>
<dbReference type="Pfam" id="PF13460">
    <property type="entry name" value="NAD_binding_10"/>
    <property type="match status" value="1"/>
</dbReference>
<dbReference type="InterPro" id="IPR036291">
    <property type="entry name" value="NAD(P)-bd_dom_sf"/>
</dbReference>
<evidence type="ECO:0000313" key="3">
    <source>
        <dbReference type="EMBL" id="KZT43577.1"/>
    </source>
</evidence>
<dbReference type="Pfam" id="PF01370">
    <property type="entry name" value="Epimerase"/>
    <property type="match status" value="1"/>
</dbReference>
<organism evidence="3 4">
    <name type="scientific">Sistotremastrum suecicum HHB10207 ss-3</name>
    <dbReference type="NCBI Taxonomy" id="1314776"/>
    <lineage>
        <taxon>Eukaryota</taxon>
        <taxon>Fungi</taxon>
        <taxon>Dikarya</taxon>
        <taxon>Basidiomycota</taxon>
        <taxon>Agaricomycotina</taxon>
        <taxon>Agaricomycetes</taxon>
        <taxon>Sistotremastrales</taxon>
        <taxon>Sistotremastraceae</taxon>
        <taxon>Sistotremastrum</taxon>
    </lineage>
</organism>
<dbReference type="GO" id="GO:0004029">
    <property type="term" value="F:aldehyde dehydrogenase (NAD+) activity"/>
    <property type="evidence" value="ECO:0007669"/>
    <property type="project" value="TreeGrafter"/>
</dbReference>
<dbReference type="InterPro" id="IPR016040">
    <property type="entry name" value="NAD(P)-bd_dom"/>
</dbReference>
<name>A0A166IB07_9AGAM</name>
<dbReference type="Proteomes" id="UP000076798">
    <property type="component" value="Unassembled WGS sequence"/>
</dbReference>
<feature type="domain" description="NAD-dependent epimerase/dehydratase" evidence="1">
    <location>
        <begin position="157"/>
        <end position="230"/>
    </location>
</feature>
<dbReference type="SUPFAM" id="SSF51735">
    <property type="entry name" value="NAD(P)-binding Rossmann-fold domains"/>
    <property type="match status" value="1"/>
</dbReference>
<keyword evidence="4" id="KW-1185">Reference proteome</keyword>
<dbReference type="Gene3D" id="3.40.50.720">
    <property type="entry name" value="NAD(P)-binding Rossmann-like Domain"/>
    <property type="match status" value="1"/>
</dbReference>
<gene>
    <name evidence="3" type="ORF">SISSUDRAFT_606635</name>
</gene>
<dbReference type="PANTHER" id="PTHR48079">
    <property type="entry name" value="PROTEIN YEEZ"/>
    <property type="match status" value="1"/>
</dbReference>
<proteinExistence type="predicted"/>
<dbReference type="InterPro" id="IPR001509">
    <property type="entry name" value="Epimerase_deHydtase"/>
</dbReference>
<protein>
    <submittedName>
        <fullName evidence="3">NAD(P)-binding protein</fullName>
    </submittedName>
</protein>
<evidence type="ECO:0000259" key="2">
    <source>
        <dbReference type="Pfam" id="PF13460"/>
    </source>
</evidence>
<evidence type="ECO:0000313" key="4">
    <source>
        <dbReference type="Proteomes" id="UP000076798"/>
    </source>
</evidence>
<dbReference type="OrthoDB" id="10262413at2759"/>
<evidence type="ECO:0000259" key="1">
    <source>
        <dbReference type="Pfam" id="PF01370"/>
    </source>
</evidence>
<reference evidence="3 4" key="1">
    <citation type="journal article" date="2016" name="Mol. Biol. Evol.">
        <title>Comparative Genomics of Early-Diverging Mushroom-Forming Fungi Provides Insights into the Origins of Lignocellulose Decay Capabilities.</title>
        <authorList>
            <person name="Nagy L.G."/>
            <person name="Riley R."/>
            <person name="Tritt A."/>
            <person name="Adam C."/>
            <person name="Daum C."/>
            <person name="Floudas D."/>
            <person name="Sun H."/>
            <person name="Yadav J.S."/>
            <person name="Pangilinan J."/>
            <person name="Larsson K.H."/>
            <person name="Matsuura K."/>
            <person name="Barry K."/>
            <person name="Labutti K."/>
            <person name="Kuo R."/>
            <person name="Ohm R.A."/>
            <person name="Bhattacharya S.S."/>
            <person name="Shirouzu T."/>
            <person name="Yoshinaga Y."/>
            <person name="Martin F.M."/>
            <person name="Grigoriev I.V."/>
            <person name="Hibbett D.S."/>
        </authorList>
    </citation>
    <scope>NUCLEOTIDE SEQUENCE [LARGE SCALE GENOMIC DNA]</scope>
    <source>
        <strain evidence="3 4">HHB10207 ss-3</strain>
    </source>
</reference>
<dbReference type="STRING" id="1314776.A0A166IB07"/>
<dbReference type="EMBL" id="KV428007">
    <property type="protein sequence ID" value="KZT43577.1"/>
    <property type="molecule type" value="Genomic_DNA"/>
</dbReference>
<dbReference type="GO" id="GO:0005737">
    <property type="term" value="C:cytoplasm"/>
    <property type="evidence" value="ECO:0007669"/>
    <property type="project" value="TreeGrafter"/>
</dbReference>
<accession>A0A166IB07</accession>
<dbReference type="PANTHER" id="PTHR48079:SF6">
    <property type="entry name" value="NAD(P)-BINDING DOMAIN-CONTAINING PROTEIN-RELATED"/>
    <property type="match status" value="1"/>
</dbReference>